<keyword evidence="1" id="KW-0472">Membrane</keyword>
<reference evidence="2" key="1">
    <citation type="submission" date="2019-10" db="EMBL/GenBank/DDBJ databases">
        <title>Draft genome sequece of Microseira wollei NIES-4236.</title>
        <authorList>
            <person name="Yamaguchi H."/>
            <person name="Suzuki S."/>
            <person name="Kawachi M."/>
        </authorList>
    </citation>
    <scope>NUCLEOTIDE SEQUENCE</scope>
    <source>
        <strain evidence="2">NIES-4236</strain>
    </source>
</reference>
<protein>
    <submittedName>
        <fullName evidence="2">Uncharacterized protein</fullName>
    </submittedName>
</protein>
<keyword evidence="3" id="KW-1185">Reference proteome</keyword>
<evidence type="ECO:0000256" key="1">
    <source>
        <dbReference type="SAM" id="Phobius"/>
    </source>
</evidence>
<evidence type="ECO:0000313" key="2">
    <source>
        <dbReference type="EMBL" id="GET43965.1"/>
    </source>
</evidence>
<dbReference type="AlphaFoldDB" id="A0AAV3XRR4"/>
<feature type="transmembrane region" description="Helical" evidence="1">
    <location>
        <begin position="116"/>
        <end position="138"/>
    </location>
</feature>
<dbReference type="Proteomes" id="UP001050975">
    <property type="component" value="Unassembled WGS sequence"/>
</dbReference>
<organism evidence="2 3">
    <name type="scientific">Microseira wollei NIES-4236</name>
    <dbReference type="NCBI Taxonomy" id="2530354"/>
    <lineage>
        <taxon>Bacteria</taxon>
        <taxon>Bacillati</taxon>
        <taxon>Cyanobacteriota</taxon>
        <taxon>Cyanophyceae</taxon>
        <taxon>Oscillatoriophycideae</taxon>
        <taxon>Aerosakkonematales</taxon>
        <taxon>Aerosakkonemataceae</taxon>
        <taxon>Microseira</taxon>
    </lineage>
</organism>
<proteinExistence type="predicted"/>
<dbReference type="EMBL" id="BLAY01000275">
    <property type="protein sequence ID" value="GET43965.1"/>
    <property type="molecule type" value="Genomic_DNA"/>
</dbReference>
<feature type="transmembrane region" description="Helical" evidence="1">
    <location>
        <begin position="7"/>
        <end position="27"/>
    </location>
</feature>
<feature type="transmembrane region" description="Helical" evidence="1">
    <location>
        <begin position="33"/>
        <end position="50"/>
    </location>
</feature>
<name>A0AAV3XRR4_9CYAN</name>
<dbReference type="RefSeq" id="WP_226593316.1">
    <property type="nucleotide sequence ID" value="NZ_BLAY01000275.1"/>
</dbReference>
<accession>A0AAV3XRR4</accession>
<evidence type="ECO:0000313" key="3">
    <source>
        <dbReference type="Proteomes" id="UP001050975"/>
    </source>
</evidence>
<feature type="transmembrane region" description="Helical" evidence="1">
    <location>
        <begin position="70"/>
        <end position="96"/>
    </location>
</feature>
<gene>
    <name evidence="2" type="ORF">MiSe_87910</name>
</gene>
<keyword evidence="1" id="KW-1133">Transmembrane helix</keyword>
<keyword evidence="1" id="KW-0812">Transmembrane</keyword>
<sequence length="143" mass="15680">MMNAKFLNPIPGMSLIFLWLAYALLGWHLSAHHIVWLVGAFVTIVVLAVIRKSVFWVESLMNVRSQIVSLILVLSASIGLIASLSILFELFLLPLATTVLADLEMRVSGFSPLDSFLVLTILAAIGLAVGETIDVLFLPSLRY</sequence>
<comment type="caution">
    <text evidence="2">The sequence shown here is derived from an EMBL/GenBank/DDBJ whole genome shotgun (WGS) entry which is preliminary data.</text>
</comment>